<dbReference type="Pfam" id="PF04203">
    <property type="entry name" value="Sortase"/>
    <property type="match status" value="1"/>
</dbReference>
<keyword evidence="3" id="KW-0812">Transmembrane</keyword>
<evidence type="ECO:0008006" key="6">
    <source>
        <dbReference type="Google" id="ProtNLM"/>
    </source>
</evidence>
<sequence>MAPRRRRRRRRPWYRTRAYRLTRTVVLTATLVTGCVHWTQDEEPPGAAAAGPGGSARVAGAAPGDPADGRGPLAAPHPQDGDSRPRGTPSPGGPRVSRPAAAPPPLPYSRAVRLLIPYLSVDAPVMDLRLDDRRRLPAPAENDAHRVGWYADGPGPGGRGTAVAVGHLDTDSGPAVFGGLSELRRDKLIEVRRADGRTAVYAVDALRKYEKAHFPNGEVYGDRGRPELRLITCGGIFHRRTGYDGNLVVFAHFIRVREPDPRPR</sequence>
<dbReference type="InterPro" id="IPR023365">
    <property type="entry name" value="Sortase_dom-sf"/>
</dbReference>
<keyword evidence="1" id="KW-0378">Hydrolase</keyword>
<organism evidence="4 5">
    <name type="scientific">Streptomyces griseoruber</name>
    <dbReference type="NCBI Taxonomy" id="1943"/>
    <lineage>
        <taxon>Bacteria</taxon>
        <taxon>Bacillati</taxon>
        <taxon>Actinomycetota</taxon>
        <taxon>Actinomycetes</taxon>
        <taxon>Kitasatosporales</taxon>
        <taxon>Streptomycetaceae</taxon>
        <taxon>Streptomyces</taxon>
    </lineage>
</organism>
<feature type="region of interest" description="Disordered" evidence="2">
    <location>
        <begin position="43"/>
        <end position="104"/>
    </location>
</feature>
<dbReference type="RefSeq" id="WP_059203287.1">
    <property type="nucleotide sequence ID" value="NZ_JBIRRP010000025.1"/>
</dbReference>
<dbReference type="Gene3D" id="2.40.260.10">
    <property type="entry name" value="Sortase"/>
    <property type="match status" value="1"/>
</dbReference>
<dbReference type="GO" id="GO:0016787">
    <property type="term" value="F:hydrolase activity"/>
    <property type="evidence" value="ECO:0007669"/>
    <property type="project" value="UniProtKB-KW"/>
</dbReference>
<proteinExistence type="predicted"/>
<evidence type="ECO:0000256" key="1">
    <source>
        <dbReference type="ARBA" id="ARBA00022801"/>
    </source>
</evidence>
<evidence type="ECO:0000313" key="4">
    <source>
        <dbReference type="EMBL" id="KUN77190.1"/>
    </source>
</evidence>
<dbReference type="SUPFAM" id="SSF63817">
    <property type="entry name" value="Sortase"/>
    <property type="match status" value="1"/>
</dbReference>
<dbReference type="InterPro" id="IPR042001">
    <property type="entry name" value="Sortase_F"/>
</dbReference>
<reference evidence="4 5" key="1">
    <citation type="submission" date="2015-10" db="EMBL/GenBank/DDBJ databases">
        <title>Draft genome sequence of Streptomyces griseoruber DSM 40281, type strain for the species Streptomyces griseoruber.</title>
        <authorList>
            <person name="Ruckert C."/>
            <person name="Winkler A."/>
            <person name="Kalinowski J."/>
            <person name="Kampfer P."/>
            <person name="Glaeser S."/>
        </authorList>
    </citation>
    <scope>NUCLEOTIDE SEQUENCE [LARGE SCALE GENOMIC DNA]</scope>
    <source>
        <strain evidence="4 5">DSM 40281</strain>
    </source>
</reference>
<feature type="compositionally biased region" description="Low complexity" evidence="2">
    <location>
        <begin position="86"/>
        <end position="100"/>
    </location>
</feature>
<evidence type="ECO:0000313" key="5">
    <source>
        <dbReference type="Proteomes" id="UP000052982"/>
    </source>
</evidence>
<dbReference type="STRING" id="1943.AQJ64_34855"/>
<dbReference type="OrthoDB" id="525039at2"/>
<dbReference type="AlphaFoldDB" id="A0A117R8N5"/>
<dbReference type="NCBIfam" id="NF033748">
    <property type="entry name" value="class_F_sortase"/>
    <property type="match status" value="1"/>
</dbReference>
<comment type="caution">
    <text evidence="4">The sequence shown here is derived from an EMBL/GenBank/DDBJ whole genome shotgun (WGS) entry which is preliminary data.</text>
</comment>
<protein>
    <recommendedName>
        <fullName evidence="6">Peptidase C60</fullName>
    </recommendedName>
</protein>
<dbReference type="Proteomes" id="UP000052982">
    <property type="component" value="Unassembled WGS sequence"/>
</dbReference>
<evidence type="ECO:0000256" key="2">
    <source>
        <dbReference type="SAM" id="MobiDB-lite"/>
    </source>
</evidence>
<feature type="transmembrane region" description="Helical" evidence="3">
    <location>
        <begin position="21"/>
        <end position="39"/>
    </location>
</feature>
<dbReference type="EMBL" id="LMWW01000062">
    <property type="protein sequence ID" value="KUN77190.1"/>
    <property type="molecule type" value="Genomic_DNA"/>
</dbReference>
<evidence type="ECO:0000256" key="3">
    <source>
        <dbReference type="SAM" id="Phobius"/>
    </source>
</evidence>
<keyword evidence="3" id="KW-0472">Membrane</keyword>
<name>A0A117R8N5_9ACTN</name>
<keyword evidence="3" id="KW-1133">Transmembrane helix</keyword>
<dbReference type="CDD" id="cd05829">
    <property type="entry name" value="Sortase_F"/>
    <property type="match status" value="1"/>
</dbReference>
<accession>A0A117R8N5</accession>
<dbReference type="PROSITE" id="PS51257">
    <property type="entry name" value="PROKAR_LIPOPROTEIN"/>
    <property type="match status" value="1"/>
</dbReference>
<feature type="compositionally biased region" description="Low complexity" evidence="2">
    <location>
        <begin position="45"/>
        <end position="76"/>
    </location>
</feature>
<gene>
    <name evidence="4" type="ORF">AQJ64_34855</name>
</gene>
<dbReference type="InterPro" id="IPR005754">
    <property type="entry name" value="Sortase"/>
</dbReference>
<keyword evidence="5" id="KW-1185">Reference proteome</keyword>